<sequence length="192" mass="20717">MARQASSIHVDHQTSATKAILRPMMRQNIRVQAVVEEGGFSISCQKIGLLSFPFSARRLFSMLPVLPIEPAGGLAAFEFPGRAPPSAVPATFCNACEYTGRCLLLRNTQRLPSASPSLRIAYGSHSALLSRAINSPLACASACVDLEQNAPSTRGACVLPWLPQLQRSWQERIAPAAWISQSGSCEREIVIA</sequence>
<evidence type="ECO:0000313" key="1">
    <source>
        <dbReference type="EMBL" id="KAF2204813.1"/>
    </source>
</evidence>
<name>A0A9P4JS96_9PLEO</name>
<organism evidence="1 2">
    <name type="scientific">Delitschia confertaspora ATCC 74209</name>
    <dbReference type="NCBI Taxonomy" id="1513339"/>
    <lineage>
        <taxon>Eukaryota</taxon>
        <taxon>Fungi</taxon>
        <taxon>Dikarya</taxon>
        <taxon>Ascomycota</taxon>
        <taxon>Pezizomycotina</taxon>
        <taxon>Dothideomycetes</taxon>
        <taxon>Pleosporomycetidae</taxon>
        <taxon>Pleosporales</taxon>
        <taxon>Delitschiaceae</taxon>
        <taxon>Delitschia</taxon>
    </lineage>
</organism>
<accession>A0A9P4JS96</accession>
<keyword evidence="2" id="KW-1185">Reference proteome</keyword>
<protein>
    <submittedName>
        <fullName evidence="1">Uncharacterized protein</fullName>
    </submittedName>
</protein>
<dbReference type="Proteomes" id="UP000799536">
    <property type="component" value="Unassembled WGS sequence"/>
</dbReference>
<dbReference type="AlphaFoldDB" id="A0A9P4JS96"/>
<proteinExistence type="predicted"/>
<reference evidence="1" key="1">
    <citation type="journal article" date="2020" name="Stud. Mycol.">
        <title>101 Dothideomycetes genomes: a test case for predicting lifestyles and emergence of pathogens.</title>
        <authorList>
            <person name="Haridas S."/>
            <person name="Albert R."/>
            <person name="Binder M."/>
            <person name="Bloem J."/>
            <person name="Labutti K."/>
            <person name="Salamov A."/>
            <person name="Andreopoulos B."/>
            <person name="Baker S."/>
            <person name="Barry K."/>
            <person name="Bills G."/>
            <person name="Bluhm B."/>
            <person name="Cannon C."/>
            <person name="Castanera R."/>
            <person name="Culley D."/>
            <person name="Daum C."/>
            <person name="Ezra D."/>
            <person name="Gonzalez J."/>
            <person name="Henrissat B."/>
            <person name="Kuo A."/>
            <person name="Liang C."/>
            <person name="Lipzen A."/>
            <person name="Lutzoni F."/>
            <person name="Magnuson J."/>
            <person name="Mondo S."/>
            <person name="Nolan M."/>
            <person name="Ohm R."/>
            <person name="Pangilinan J."/>
            <person name="Park H.-J."/>
            <person name="Ramirez L."/>
            <person name="Alfaro M."/>
            <person name="Sun H."/>
            <person name="Tritt A."/>
            <person name="Yoshinaga Y."/>
            <person name="Zwiers L.-H."/>
            <person name="Turgeon B."/>
            <person name="Goodwin S."/>
            <person name="Spatafora J."/>
            <person name="Crous P."/>
            <person name="Grigoriev I."/>
        </authorList>
    </citation>
    <scope>NUCLEOTIDE SEQUENCE</scope>
    <source>
        <strain evidence="1">ATCC 74209</strain>
    </source>
</reference>
<evidence type="ECO:0000313" key="2">
    <source>
        <dbReference type="Proteomes" id="UP000799536"/>
    </source>
</evidence>
<comment type="caution">
    <text evidence="1">The sequence shown here is derived from an EMBL/GenBank/DDBJ whole genome shotgun (WGS) entry which is preliminary data.</text>
</comment>
<gene>
    <name evidence="1" type="ORF">GQ43DRAFT_468751</name>
</gene>
<dbReference type="EMBL" id="ML993868">
    <property type="protein sequence ID" value="KAF2204813.1"/>
    <property type="molecule type" value="Genomic_DNA"/>
</dbReference>